<sequence length="419" mass="41781">MARISLLLFIAVVLAIGSVSAHPPNKKTKKNLCPPTLSQLQTFPSIEISKLIEKKIKSAPNTPQFSTLFAICKGYSDYLAVFKVKAVKSAFGSIHTKFVMMTEAMFAAQAAVGVEGELASRVRKSYKVMADGFVELEQMIAEISAKYNFDANAQISKADRFKIEKCLIKLKGYINVFVKVITKCSAKFAGKPMGNPVVPGSLFDGFLKKGVQLGGNFFGAIRGNVGGAIGGNTGGNVGAGVGVGGNAGAGVGGLVGGKVGGRGRGKVGGRGKGKVGGRVGGNFGAQGEVKVGGQAEAGGKVGGKGRGKVGGKGRGKVGGNFGAQGEVKVGGQAGVELGAKVGGNAKAGCGPTTGAKVGGNAGGNVGANVGANVGGNAGGFFGGSMGFGGGVQYDAAGKAHLGGGSAFRPLSHTSNKHLD</sequence>
<dbReference type="OMA" id="FGAIRGN"/>
<feature type="compositionally biased region" description="Basic residues" evidence="1">
    <location>
        <begin position="303"/>
        <end position="315"/>
    </location>
</feature>
<evidence type="ECO:0008006" key="5">
    <source>
        <dbReference type="Google" id="ProtNLM"/>
    </source>
</evidence>
<dbReference type="GeneID" id="106304390"/>
<feature type="signal peptide" evidence="2">
    <location>
        <begin position="1"/>
        <end position="21"/>
    </location>
</feature>
<feature type="chain" id="PRO_5002270307" description="DUF1216 domain-containing protein" evidence="2">
    <location>
        <begin position="22"/>
        <end position="419"/>
    </location>
</feature>
<dbReference type="RefSeq" id="XP_013596251.1">
    <property type="nucleotide sequence ID" value="XM_013740797.1"/>
</dbReference>
<dbReference type="HOGENOM" id="CLU_045899_0_0_1"/>
<evidence type="ECO:0000313" key="3">
    <source>
        <dbReference type="EnsemblPlants" id="Bo7g091520.1"/>
    </source>
</evidence>
<dbReference type="eggNOG" id="ENOG502SGQB">
    <property type="taxonomic scope" value="Eukaryota"/>
</dbReference>
<dbReference type="AlphaFoldDB" id="A0A0D3DC49"/>
<feature type="region of interest" description="Disordered" evidence="1">
    <location>
        <begin position="295"/>
        <end position="316"/>
    </location>
</feature>
<organism evidence="3 4">
    <name type="scientific">Brassica oleracea var. oleracea</name>
    <dbReference type="NCBI Taxonomy" id="109376"/>
    <lineage>
        <taxon>Eukaryota</taxon>
        <taxon>Viridiplantae</taxon>
        <taxon>Streptophyta</taxon>
        <taxon>Embryophyta</taxon>
        <taxon>Tracheophyta</taxon>
        <taxon>Spermatophyta</taxon>
        <taxon>Magnoliopsida</taxon>
        <taxon>eudicotyledons</taxon>
        <taxon>Gunneridae</taxon>
        <taxon>Pentapetalae</taxon>
        <taxon>rosids</taxon>
        <taxon>malvids</taxon>
        <taxon>Brassicales</taxon>
        <taxon>Brassicaceae</taxon>
        <taxon>Brassiceae</taxon>
        <taxon>Brassica</taxon>
    </lineage>
</organism>
<dbReference type="Gramene" id="Bo7g091520.1">
    <property type="protein sequence ID" value="Bo7g091520.1"/>
    <property type="gene ID" value="Bo7g091520"/>
</dbReference>
<dbReference type="EnsemblPlants" id="Bo7g091520.1">
    <property type="protein sequence ID" value="Bo7g091520.1"/>
    <property type="gene ID" value="Bo7g091520"/>
</dbReference>
<accession>A0A0D3DC49</accession>
<dbReference type="OrthoDB" id="1112732at2759"/>
<evidence type="ECO:0000256" key="2">
    <source>
        <dbReference type="SAM" id="SignalP"/>
    </source>
</evidence>
<proteinExistence type="predicted"/>
<keyword evidence="4" id="KW-1185">Reference proteome</keyword>
<dbReference type="PANTHER" id="PTHR31607:SF33">
    <property type="entry name" value="DUF1216 DOMAIN-CONTAINING PROTEIN"/>
    <property type="match status" value="1"/>
</dbReference>
<dbReference type="Proteomes" id="UP000032141">
    <property type="component" value="Chromosome C7"/>
</dbReference>
<name>A0A0D3DC49_BRAOL</name>
<evidence type="ECO:0000256" key="1">
    <source>
        <dbReference type="SAM" id="MobiDB-lite"/>
    </source>
</evidence>
<dbReference type="SMR" id="A0A0D3DC49"/>
<evidence type="ECO:0000313" key="4">
    <source>
        <dbReference type="Proteomes" id="UP000032141"/>
    </source>
</evidence>
<keyword evidence="2" id="KW-0732">Signal</keyword>
<reference evidence="3 4" key="1">
    <citation type="journal article" date="2014" name="Genome Biol.">
        <title>Transcriptome and methylome profiling reveals relics of genome dominance in the mesopolyploid Brassica oleracea.</title>
        <authorList>
            <person name="Parkin I.A."/>
            <person name="Koh C."/>
            <person name="Tang H."/>
            <person name="Robinson S.J."/>
            <person name="Kagale S."/>
            <person name="Clarke W.E."/>
            <person name="Town C.D."/>
            <person name="Nixon J."/>
            <person name="Krishnakumar V."/>
            <person name="Bidwell S.L."/>
            <person name="Denoeud F."/>
            <person name="Belcram H."/>
            <person name="Links M.G."/>
            <person name="Just J."/>
            <person name="Clarke C."/>
            <person name="Bender T."/>
            <person name="Huebert T."/>
            <person name="Mason A.S."/>
            <person name="Pires J.C."/>
            <person name="Barker G."/>
            <person name="Moore J."/>
            <person name="Walley P.G."/>
            <person name="Manoli S."/>
            <person name="Batley J."/>
            <person name="Edwards D."/>
            <person name="Nelson M.N."/>
            <person name="Wang X."/>
            <person name="Paterson A.H."/>
            <person name="King G."/>
            <person name="Bancroft I."/>
            <person name="Chalhoub B."/>
            <person name="Sharpe A.G."/>
        </authorList>
    </citation>
    <scope>NUCLEOTIDE SEQUENCE</scope>
    <source>
        <strain evidence="3 4">cv. TO1000</strain>
    </source>
</reference>
<dbReference type="PANTHER" id="PTHR31607">
    <property type="entry name" value="DUF1216 DOMAIN-CONTAINING PROTEIN-RELATED"/>
    <property type="match status" value="1"/>
</dbReference>
<dbReference type="KEGG" id="boe:106304390"/>
<protein>
    <recommendedName>
        <fullName evidence="5">DUF1216 domain-containing protein</fullName>
    </recommendedName>
</protein>
<reference evidence="3" key="2">
    <citation type="submission" date="2015-03" db="UniProtKB">
        <authorList>
            <consortium name="EnsemblPlants"/>
        </authorList>
    </citation>
    <scope>IDENTIFICATION</scope>
</reference>